<keyword evidence="3" id="KW-1185">Reference proteome</keyword>
<name>A0ABW7NA38_9BACT</name>
<organism evidence="2 3">
    <name type="scientific">Marinoscillum luteum</name>
    <dbReference type="NCBI Taxonomy" id="861051"/>
    <lineage>
        <taxon>Bacteria</taxon>
        <taxon>Pseudomonadati</taxon>
        <taxon>Bacteroidota</taxon>
        <taxon>Cytophagia</taxon>
        <taxon>Cytophagales</taxon>
        <taxon>Reichenbachiellaceae</taxon>
        <taxon>Marinoscillum</taxon>
    </lineage>
</organism>
<evidence type="ECO:0008006" key="4">
    <source>
        <dbReference type="Google" id="ProtNLM"/>
    </source>
</evidence>
<sequence length="158" mass="17365">MKNLKVALLVITIASLIVCTGCPEAGDDSSDFDVTGYWKTENSSVEPSADIAEKGDWTEFRLDLQSESDLLFAYSIENVPDGFNTVWPEGEGTYTYDATSKVIKFTASTGVEFEATVTDDNFPDDFTVQRKPSTNSSGRTSGLKDPWIFKMLDASDDD</sequence>
<evidence type="ECO:0000313" key="2">
    <source>
        <dbReference type="EMBL" id="MFH6983619.1"/>
    </source>
</evidence>
<comment type="caution">
    <text evidence="2">The sequence shown here is derived from an EMBL/GenBank/DDBJ whole genome shotgun (WGS) entry which is preliminary data.</text>
</comment>
<feature type="chain" id="PRO_5045420325" description="Lipocalin-like domain-containing protein" evidence="1">
    <location>
        <begin position="26"/>
        <end position="158"/>
    </location>
</feature>
<dbReference type="EMBL" id="JBIPKE010000015">
    <property type="protein sequence ID" value="MFH6983619.1"/>
    <property type="molecule type" value="Genomic_DNA"/>
</dbReference>
<proteinExistence type="predicted"/>
<protein>
    <recommendedName>
        <fullName evidence="4">Lipocalin-like domain-containing protein</fullName>
    </recommendedName>
</protein>
<keyword evidence="1" id="KW-0732">Signal</keyword>
<evidence type="ECO:0000313" key="3">
    <source>
        <dbReference type="Proteomes" id="UP001610063"/>
    </source>
</evidence>
<evidence type="ECO:0000256" key="1">
    <source>
        <dbReference type="SAM" id="SignalP"/>
    </source>
</evidence>
<dbReference type="Proteomes" id="UP001610063">
    <property type="component" value="Unassembled WGS sequence"/>
</dbReference>
<dbReference type="RefSeq" id="WP_159579336.1">
    <property type="nucleotide sequence ID" value="NZ_JBIPKE010000015.1"/>
</dbReference>
<reference evidence="2 3" key="1">
    <citation type="journal article" date="2013" name="Int. J. Syst. Evol. Microbiol.">
        <title>Marinoscillum luteum sp. nov., isolated from marine sediment.</title>
        <authorList>
            <person name="Cha I.T."/>
            <person name="Park S.J."/>
            <person name="Kim S.J."/>
            <person name="Kim J.G."/>
            <person name="Jung M.Y."/>
            <person name="Shin K.S."/>
            <person name="Kwon K.K."/>
            <person name="Yang S.H."/>
            <person name="Seo Y.S."/>
            <person name="Rhee S.K."/>
        </authorList>
    </citation>
    <scope>NUCLEOTIDE SEQUENCE [LARGE SCALE GENOMIC DNA]</scope>
    <source>
        <strain evidence="2 3">KCTC 23939</strain>
    </source>
</reference>
<accession>A0ABW7NA38</accession>
<gene>
    <name evidence="2" type="ORF">ACHKAR_09225</name>
</gene>
<feature type="signal peptide" evidence="1">
    <location>
        <begin position="1"/>
        <end position="25"/>
    </location>
</feature>